<dbReference type="EMBL" id="JABEBT010000088">
    <property type="protein sequence ID" value="KAF7632979.1"/>
    <property type="molecule type" value="Genomic_DNA"/>
</dbReference>
<dbReference type="Proteomes" id="UP000605970">
    <property type="component" value="Unassembled WGS sequence"/>
</dbReference>
<gene>
    <name evidence="3" type="ORF">Mgra_00007625</name>
</gene>
<reference evidence="3" key="1">
    <citation type="journal article" date="2020" name="Ecol. Evol.">
        <title>Genome structure and content of the rice root-knot nematode (Meloidogyne graminicola).</title>
        <authorList>
            <person name="Phan N.T."/>
            <person name="Danchin E.G.J."/>
            <person name="Klopp C."/>
            <person name="Perfus-Barbeoch L."/>
            <person name="Kozlowski D.K."/>
            <person name="Koutsovoulos G.D."/>
            <person name="Lopez-Roques C."/>
            <person name="Bouchez O."/>
            <person name="Zahm M."/>
            <person name="Besnard G."/>
            <person name="Bellafiore S."/>
        </authorList>
    </citation>
    <scope>NUCLEOTIDE SEQUENCE</scope>
    <source>
        <strain evidence="3">VN-18</strain>
    </source>
</reference>
<keyword evidence="4" id="KW-1185">Reference proteome</keyword>
<dbReference type="AlphaFoldDB" id="A0A8S9ZI26"/>
<feature type="region of interest" description="Disordered" evidence="1">
    <location>
        <begin position="34"/>
        <end position="89"/>
    </location>
</feature>
<organism evidence="3 4">
    <name type="scientific">Meloidogyne graminicola</name>
    <dbReference type="NCBI Taxonomy" id="189291"/>
    <lineage>
        <taxon>Eukaryota</taxon>
        <taxon>Metazoa</taxon>
        <taxon>Ecdysozoa</taxon>
        <taxon>Nematoda</taxon>
        <taxon>Chromadorea</taxon>
        <taxon>Rhabditida</taxon>
        <taxon>Tylenchina</taxon>
        <taxon>Tylenchomorpha</taxon>
        <taxon>Tylenchoidea</taxon>
        <taxon>Meloidogynidae</taxon>
        <taxon>Meloidogyninae</taxon>
        <taxon>Meloidogyne</taxon>
    </lineage>
</organism>
<accession>A0A8S9ZI26</accession>
<feature type="signal peptide" evidence="2">
    <location>
        <begin position="1"/>
        <end position="25"/>
    </location>
</feature>
<evidence type="ECO:0000256" key="2">
    <source>
        <dbReference type="SAM" id="SignalP"/>
    </source>
</evidence>
<comment type="caution">
    <text evidence="3">The sequence shown here is derived from an EMBL/GenBank/DDBJ whole genome shotgun (WGS) entry which is preliminary data.</text>
</comment>
<name>A0A8S9ZI26_9BILA</name>
<feature type="chain" id="PRO_5035838671" description="Secreted protein" evidence="2">
    <location>
        <begin position="26"/>
        <end position="109"/>
    </location>
</feature>
<keyword evidence="2" id="KW-0732">Signal</keyword>
<sequence length="109" mass="12643">MKYVKFFPILMLMFLLINEIEFLDACLFGCKGASDRHESKEQRSRQPQQVEQSQTQRSSPGNKSDQESGPDAGDLYPPPPQRDLYTPRHKDDLYAANYFRSEDGNRQQN</sequence>
<evidence type="ECO:0000313" key="3">
    <source>
        <dbReference type="EMBL" id="KAF7632979.1"/>
    </source>
</evidence>
<feature type="compositionally biased region" description="Basic and acidic residues" evidence="1">
    <location>
        <begin position="34"/>
        <end position="44"/>
    </location>
</feature>
<evidence type="ECO:0000313" key="4">
    <source>
        <dbReference type="Proteomes" id="UP000605970"/>
    </source>
</evidence>
<evidence type="ECO:0008006" key="5">
    <source>
        <dbReference type="Google" id="ProtNLM"/>
    </source>
</evidence>
<evidence type="ECO:0000256" key="1">
    <source>
        <dbReference type="SAM" id="MobiDB-lite"/>
    </source>
</evidence>
<feature type="compositionally biased region" description="Polar residues" evidence="1">
    <location>
        <begin position="45"/>
        <end position="63"/>
    </location>
</feature>
<proteinExistence type="predicted"/>
<protein>
    <recommendedName>
        <fullName evidence="5">Secreted protein</fullName>
    </recommendedName>
</protein>